<feature type="coiled-coil region" evidence="1">
    <location>
        <begin position="154"/>
        <end position="181"/>
    </location>
</feature>
<reference evidence="5" key="1">
    <citation type="submission" date="2020-10" db="EMBL/GenBank/DDBJ databases">
        <authorList>
            <person name="Gilroy R."/>
        </authorList>
    </citation>
    <scope>NUCLEOTIDE SEQUENCE</scope>
    <source>
        <strain evidence="5">CHK195-15760</strain>
    </source>
</reference>
<dbReference type="EMBL" id="DVNH01000022">
    <property type="protein sequence ID" value="HIU51636.1"/>
    <property type="molecule type" value="Genomic_DNA"/>
</dbReference>
<accession>A0A9D1S987</accession>
<evidence type="ECO:0000313" key="6">
    <source>
        <dbReference type="Proteomes" id="UP000824093"/>
    </source>
</evidence>
<dbReference type="Proteomes" id="UP000824093">
    <property type="component" value="Unassembled WGS sequence"/>
</dbReference>
<keyword evidence="2" id="KW-1133">Transmembrane helix</keyword>
<feature type="domain" description="RND related alpha-helical hairpin" evidence="4">
    <location>
        <begin position="109"/>
        <end position="205"/>
    </location>
</feature>
<evidence type="ECO:0000259" key="3">
    <source>
        <dbReference type="Pfam" id="PF26011"/>
    </source>
</evidence>
<protein>
    <recommendedName>
        <fullName evidence="7">HlyD family secretion protein</fullName>
    </recommendedName>
</protein>
<proteinExistence type="predicted"/>
<feature type="transmembrane region" description="Helical" evidence="2">
    <location>
        <begin position="21"/>
        <end position="41"/>
    </location>
</feature>
<dbReference type="InterPro" id="IPR058728">
    <property type="entry name" value="HH_RND-rel"/>
</dbReference>
<reference evidence="5" key="2">
    <citation type="journal article" date="2021" name="PeerJ">
        <title>Extensive microbial diversity within the chicken gut microbiome revealed by metagenomics and culture.</title>
        <authorList>
            <person name="Gilroy R."/>
            <person name="Ravi A."/>
            <person name="Getino M."/>
            <person name="Pursley I."/>
            <person name="Horton D.L."/>
            <person name="Alikhan N.F."/>
            <person name="Baker D."/>
            <person name="Gharbi K."/>
            <person name="Hall N."/>
            <person name="Watson M."/>
            <person name="Adriaenssens E.M."/>
            <person name="Foster-Nyarko E."/>
            <person name="Jarju S."/>
            <person name="Secka A."/>
            <person name="Antonio M."/>
            <person name="Oren A."/>
            <person name="Chaudhuri R.R."/>
            <person name="La Ragione R."/>
            <person name="Hildebrand F."/>
            <person name="Pallen M.J."/>
        </authorList>
    </citation>
    <scope>NUCLEOTIDE SEQUENCE</scope>
    <source>
        <strain evidence="5">CHK195-15760</strain>
    </source>
</reference>
<evidence type="ECO:0008006" key="7">
    <source>
        <dbReference type="Google" id="ProtNLM"/>
    </source>
</evidence>
<name>A0A9D1S987_9FIRM</name>
<comment type="caution">
    <text evidence="5">The sequence shown here is derived from an EMBL/GenBank/DDBJ whole genome shotgun (WGS) entry which is preliminary data.</text>
</comment>
<dbReference type="AlphaFoldDB" id="A0A9D1S987"/>
<evidence type="ECO:0000259" key="4">
    <source>
        <dbReference type="Pfam" id="PF26012"/>
    </source>
</evidence>
<gene>
    <name evidence="5" type="ORF">IAB70_03330</name>
</gene>
<keyword evidence="1" id="KW-0175">Coiled coil</keyword>
<evidence type="ECO:0000313" key="5">
    <source>
        <dbReference type="EMBL" id="HIU51636.1"/>
    </source>
</evidence>
<evidence type="ECO:0000256" key="2">
    <source>
        <dbReference type="SAM" id="Phobius"/>
    </source>
</evidence>
<keyword evidence="2" id="KW-0812">Transmembrane</keyword>
<evidence type="ECO:0000256" key="1">
    <source>
        <dbReference type="SAM" id="Coils"/>
    </source>
</evidence>
<organism evidence="5 6">
    <name type="scientific">Candidatus Merdicola faecigallinarum</name>
    <dbReference type="NCBI Taxonomy" id="2840862"/>
    <lineage>
        <taxon>Bacteria</taxon>
        <taxon>Bacillati</taxon>
        <taxon>Bacillota</taxon>
        <taxon>Clostridia</taxon>
        <taxon>Candidatus Merdicola</taxon>
    </lineage>
</organism>
<dbReference type="Pfam" id="PF26012">
    <property type="entry name" value="HH_RND_rel"/>
    <property type="match status" value="1"/>
</dbReference>
<dbReference type="InterPro" id="IPR058729">
    <property type="entry name" value="Beta-barrel_RND-rel"/>
</dbReference>
<sequence>MNKEEKQKKENKLHNIAKKKHIIIIAIAIIAIVSYSVYSGWKLISDPTDVFMVEDGTVSLEEIAEGYVIRNEKVVKGENYKNGIVPIKAEGEKAAKDESIFRYYSEGEDELVEKIRELDQKIDEAKSKENTTLFSSDIKAIEKEIDIKLEQIYQSNDIKKIEEYKKEIADLMNKKTNIIGKASPANSYLTKLIEERSGYETQLNSGSEDVKSPMSGIVSYKVDGLEEVLTPDKFSSYNQEFFDGLNLKTGQMIASNDECGKVVDNSVCYIATIIEKEKTHEAEQGDKLTIRLSNADEIPAEIYYMQEQEDKVLLILKVEKDVKELIHYRKISFDIIFWSYTGLKVPNTAILEENNLSYVVRNRAGYLDKILVKIKRKNDTYSIIGNYDMEELKELGFSSSQIRSNKNITLYDEILTKPDPTKIE</sequence>
<feature type="domain" description="RND related beta-barrel" evidence="3">
    <location>
        <begin position="269"/>
        <end position="336"/>
    </location>
</feature>
<dbReference type="Pfam" id="PF26011">
    <property type="entry name" value="Beta-barrel_RND_rel"/>
    <property type="match status" value="1"/>
</dbReference>
<keyword evidence="2" id="KW-0472">Membrane</keyword>